<evidence type="ECO:0000256" key="1">
    <source>
        <dbReference type="SAM" id="Phobius"/>
    </source>
</evidence>
<keyword evidence="1" id="KW-1133">Transmembrane helix</keyword>
<dbReference type="Gene3D" id="3.30.450.40">
    <property type="match status" value="1"/>
</dbReference>
<protein>
    <recommendedName>
        <fullName evidence="2">HD-GYP domain-containing protein</fullName>
    </recommendedName>
</protein>
<dbReference type="InterPro" id="IPR029016">
    <property type="entry name" value="GAF-like_dom_sf"/>
</dbReference>
<reference evidence="3" key="1">
    <citation type="submission" date="2022-06" db="EMBL/GenBank/DDBJ databases">
        <title>A novel DMS-producing enzyme.</title>
        <authorList>
            <person name="Zhang Y."/>
        </authorList>
    </citation>
    <scope>NUCLEOTIDE SEQUENCE</scope>
    <source>
        <strain evidence="3">RT37</strain>
    </source>
</reference>
<name>A0AAU7KI11_9GAMM</name>
<dbReference type="AlphaFoldDB" id="A0AAU7KI11"/>
<dbReference type="Gene3D" id="3.30.450.20">
    <property type="entry name" value="PAS domain"/>
    <property type="match status" value="1"/>
</dbReference>
<dbReference type="PANTHER" id="PTHR43155:SF2">
    <property type="entry name" value="CYCLIC DI-GMP PHOSPHODIESTERASE PA4108"/>
    <property type="match status" value="1"/>
</dbReference>
<proteinExistence type="predicted"/>
<dbReference type="Gene3D" id="1.10.3210.10">
    <property type="entry name" value="Hypothetical protein af1432"/>
    <property type="match status" value="2"/>
</dbReference>
<evidence type="ECO:0000259" key="2">
    <source>
        <dbReference type="PROSITE" id="PS51832"/>
    </source>
</evidence>
<dbReference type="EMBL" id="CP098827">
    <property type="protein sequence ID" value="XBO70823.1"/>
    <property type="molecule type" value="Genomic_DNA"/>
</dbReference>
<keyword evidence="1" id="KW-0812">Transmembrane</keyword>
<dbReference type="Pfam" id="PF13487">
    <property type="entry name" value="HD_5"/>
    <property type="match status" value="1"/>
</dbReference>
<keyword evidence="1" id="KW-0472">Membrane</keyword>
<feature type="transmembrane region" description="Helical" evidence="1">
    <location>
        <begin position="12"/>
        <end position="32"/>
    </location>
</feature>
<dbReference type="CDD" id="cd00077">
    <property type="entry name" value="HDc"/>
    <property type="match status" value="1"/>
</dbReference>
<feature type="domain" description="HD-GYP" evidence="2">
    <location>
        <begin position="726"/>
        <end position="939"/>
    </location>
</feature>
<dbReference type="SUPFAM" id="SSF109604">
    <property type="entry name" value="HD-domain/PDEase-like"/>
    <property type="match status" value="2"/>
</dbReference>
<sequence length="956" mass="106874">MYRHRLVIPVQWLIGIVIVGVMVVMEVALLGFSWHQSQRTLGATLEETSAQLVDTLEARTQALVRPARVAIDMLANGAPGEADDWDGRLAALPLMRAALEAHRLVDAVYIGYGSGDFLMFRAVDRMLESKRPDLVDSGGQDAAYLALVVDARPGQPPQSEWHLFDPSLAPLGRERLDQYFFDPRSRPWFQQAPEGDAPFLTAPYVFFNTGEIGISMARRSGDAVVGLDVASRDLGIGLDDLRLTPQTRMAVVTASGQALATTLDASLDPGPGNARQLSSFEDLTMPVLAQLLTTNVDQPPRRLSHDGRQWWGLVLPFVTLGGEATRLIAAVPEDELTTDVRQMMLESSLLAGIVTLALLPLGVLLGRRLGRPLRELSGQVEALGRYDFSACDGVGSRVTEVRGLSVALRRLARGIEGFGRITRVLNSEPRLDRMLTSILEDLLRGTGSRAGAIYLADEQDEGRFARIAREGEARDPDADPRSRELRLQEGSEAELEALIERFEAAGYLLQPLRNREGATLGLLALARRSLDDDDAHWRAFVAEVSAAAAVAIDLRRLLRGEARLLEGIVQLVAHAIDAKSPHTGSHCSRVPVLAEMIVEGIDRSEHGVYAETHFDATRRSAFHLAAWLHDCGKLAIPDEVMEKATKLEARYDRIHEIRTRFEVLWRDADVDYWQGRAHGGDPVTLERRRHARQQELIAAFECVAEANRGGEAISDELLERLTVIAEWRWWRHFDDRLGVSRDELKRMSREPLRRLPAEERLLADLPRHEIPWHRSRPAVAPDDPENVWRFDMRPSELAGHQGELFNLRVSRGTLNEVERFRIQEHVVQTIMMLEALPWPAHLRRVPAIAGNHHERMDGTGYPRRLAMKDASLEERVMVMADVFEALTAADRPYKSAMTLSRALATLADMVREGHLDPEIFRLMLEQRIYSDYAERFLTPAQRDSVDTEALLARAGV</sequence>
<accession>A0AAU7KI11</accession>
<evidence type="ECO:0000313" key="3">
    <source>
        <dbReference type="EMBL" id="XBO70823.1"/>
    </source>
</evidence>
<dbReference type="GO" id="GO:0008081">
    <property type="term" value="F:phosphoric diester hydrolase activity"/>
    <property type="evidence" value="ECO:0007669"/>
    <property type="project" value="UniProtKB-ARBA"/>
</dbReference>
<dbReference type="InterPro" id="IPR003607">
    <property type="entry name" value="HD/PDEase_dom"/>
</dbReference>
<dbReference type="PANTHER" id="PTHR43155">
    <property type="entry name" value="CYCLIC DI-GMP PHOSPHODIESTERASE PA4108-RELATED"/>
    <property type="match status" value="1"/>
</dbReference>
<gene>
    <name evidence="3" type="ORF">NFG58_19830</name>
</gene>
<organism evidence="3">
    <name type="scientific">Halomonas sp. RT37</name>
    <dbReference type="NCBI Taxonomy" id="2950872"/>
    <lineage>
        <taxon>Bacteria</taxon>
        <taxon>Pseudomonadati</taxon>
        <taxon>Pseudomonadota</taxon>
        <taxon>Gammaproteobacteria</taxon>
        <taxon>Oceanospirillales</taxon>
        <taxon>Halomonadaceae</taxon>
        <taxon>Halomonas</taxon>
    </lineage>
</organism>
<dbReference type="SUPFAM" id="SSF55781">
    <property type="entry name" value="GAF domain-like"/>
    <property type="match status" value="1"/>
</dbReference>
<dbReference type="RefSeq" id="WP_348827205.1">
    <property type="nucleotide sequence ID" value="NZ_CP098827.1"/>
</dbReference>
<dbReference type="InterPro" id="IPR037522">
    <property type="entry name" value="HD_GYP_dom"/>
</dbReference>
<dbReference type="PROSITE" id="PS51832">
    <property type="entry name" value="HD_GYP"/>
    <property type="match status" value="1"/>
</dbReference>